<dbReference type="HOGENOM" id="CLU_112007_1_0_9"/>
<evidence type="ECO:0000313" key="9">
    <source>
        <dbReference type="Proteomes" id="UP000013523"/>
    </source>
</evidence>
<keyword evidence="1" id="KW-0456">Lyase</keyword>
<reference evidence="8 9" key="1">
    <citation type="submission" date="2012-01" db="EMBL/GenBank/DDBJ databases">
        <title>Complete sequence of chromosome of Clostridium pasteurianum BC1.</title>
        <authorList>
            <consortium name="US DOE Joint Genome Institute"/>
            <person name="Lucas S."/>
            <person name="Han J."/>
            <person name="Lapidus A."/>
            <person name="Cheng J.-F."/>
            <person name="Goodwin L."/>
            <person name="Pitluck S."/>
            <person name="Peters L."/>
            <person name="Mikhailova N."/>
            <person name="Teshima H."/>
            <person name="Detter J.C."/>
            <person name="Han C."/>
            <person name="Tapia R."/>
            <person name="Land M."/>
            <person name="Hauser L."/>
            <person name="Kyrpides N."/>
            <person name="Ivanova N."/>
            <person name="Pagani I."/>
            <person name="Dunn J."/>
            <person name="Taghavi S."/>
            <person name="Francis A."/>
            <person name="van der Lelie D."/>
            <person name="Woyke T."/>
        </authorList>
    </citation>
    <scope>NUCLEOTIDE SEQUENCE [LARGE SCALE GENOMIC DNA]</scope>
    <source>
        <strain evidence="8 9">BC1</strain>
    </source>
</reference>
<comment type="catalytic activity">
    <reaction evidence="5">
        <text>siroheme + 2 H(+) = 12,18-didecarboxysiroheme + 2 CO2</text>
        <dbReference type="Rhea" id="RHEA:19093"/>
        <dbReference type="ChEBI" id="CHEBI:15378"/>
        <dbReference type="ChEBI" id="CHEBI:16526"/>
        <dbReference type="ChEBI" id="CHEBI:60052"/>
        <dbReference type="ChEBI" id="CHEBI:140497"/>
        <dbReference type="EC" id="4.1.1.111"/>
    </reaction>
</comment>
<dbReference type="STRING" id="86416.Clopa_0540"/>
<evidence type="ECO:0000256" key="4">
    <source>
        <dbReference type="ARBA" id="ARBA00023471"/>
    </source>
</evidence>
<dbReference type="PANTHER" id="PTHR43413">
    <property type="entry name" value="TRANSCRIPTIONAL REGULATOR, ASNC FAMILY"/>
    <property type="match status" value="1"/>
</dbReference>
<dbReference type="InterPro" id="IPR053953">
    <property type="entry name" value="NirdL-like_HTH"/>
</dbReference>
<sequence>MDRESKEILNLIQNEFPLDNRPFLKIANKLNTTEEKVIDTINKLKNKGYVRRIGGIFDSKKLGYCSLLCAIKVPDERISEVAKLISSYKGVTHNYERNNDYNLWFTVTAPSQEDIKNFLKNIKTRTGIEEILELPAIDVFKIKAIFALKE</sequence>
<gene>
    <name evidence="8" type="ORF">Clopa_0540</name>
</gene>
<evidence type="ECO:0000256" key="3">
    <source>
        <dbReference type="ARBA" id="ARBA00023457"/>
    </source>
</evidence>
<evidence type="ECO:0000313" key="8">
    <source>
        <dbReference type="EMBL" id="AGK95590.1"/>
    </source>
</evidence>
<protein>
    <recommendedName>
        <fullName evidence="4">siroheme decarboxylase</fullName>
        <ecNumber evidence="4">4.1.1.111</ecNumber>
    </recommendedName>
</protein>
<dbReference type="InterPro" id="IPR011008">
    <property type="entry name" value="Dimeric_a/b-barrel"/>
</dbReference>
<evidence type="ECO:0000259" key="6">
    <source>
        <dbReference type="Pfam" id="PF17805"/>
    </source>
</evidence>
<keyword evidence="9" id="KW-1185">Reference proteome</keyword>
<evidence type="ECO:0000259" key="7">
    <source>
        <dbReference type="Pfam" id="PF22451"/>
    </source>
</evidence>
<dbReference type="EMBL" id="CP003261">
    <property type="protein sequence ID" value="AGK95590.1"/>
    <property type="molecule type" value="Genomic_DNA"/>
</dbReference>
<dbReference type="SUPFAM" id="SSF46785">
    <property type="entry name" value="Winged helix' DNA-binding domain"/>
    <property type="match status" value="1"/>
</dbReference>
<dbReference type="Gene3D" id="3.30.70.3460">
    <property type="match status" value="1"/>
</dbReference>
<feature type="domain" description="Siroheme decarboxylase AsnC-like ligand binding" evidence="6">
    <location>
        <begin position="61"/>
        <end position="141"/>
    </location>
</feature>
<dbReference type="KEGG" id="cpas:Clopa_0540"/>
<evidence type="ECO:0000256" key="5">
    <source>
        <dbReference type="ARBA" id="ARBA00048470"/>
    </source>
</evidence>
<dbReference type="SUPFAM" id="SSF54909">
    <property type="entry name" value="Dimeric alpha+beta barrel"/>
    <property type="match status" value="1"/>
</dbReference>
<dbReference type="PATRIC" id="fig|86416.3.peg.520"/>
<dbReference type="InterPro" id="IPR040523">
    <property type="entry name" value="AsnC_trans_reg2"/>
</dbReference>
<feature type="domain" description="Siroheme decarboxylase NirL-like HTH" evidence="7">
    <location>
        <begin position="6"/>
        <end position="51"/>
    </location>
</feature>
<dbReference type="GO" id="GO:0016829">
    <property type="term" value="F:lyase activity"/>
    <property type="evidence" value="ECO:0007669"/>
    <property type="project" value="UniProtKB-KW"/>
</dbReference>
<organism evidence="8 9">
    <name type="scientific">Clostridium pasteurianum BC1</name>
    <dbReference type="NCBI Taxonomy" id="86416"/>
    <lineage>
        <taxon>Bacteria</taxon>
        <taxon>Bacillati</taxon>
        <taxon>Bacillota</taxon>
        <taxon>Clostridia</taxon>
        <taxon>Eubacteriales</taxon>
        <taxon>Clostridiaceae</taxon>
        <taxon>Clostridium</taxon>
    </lineage>
</organism>
<evidence type="ECO:0000256" key="1">
    <source>
        <dbReference type="ARBA" id="ARBA00023239"/>
    </source>
</evidence>
<dbReference type="EC" id="4.1.1.111" evidence="4"/>
<evidence type="ECO:0000256" key="2">
    <source>
        <dbReference type="ARBA" id="ARBA00023444"/>
    </source>
</evidence>
<comment type="similarity">
    <text evidence="3">Belongs to the Ahb/Nir family.</text>
</comment>
<dbReference type="OrthoDB" id="9806536at2"/>
<dbReference type="Proteomes" id="UP000013523">
    <property type="component" value="Chromosome"/>
</dbReference>
<dbReference type="InterPro" id="IPR050684">
    <property type="entry name" value="HTH-Siroheme_Decarb"/>
</dbReference>
<dbReference type="RefSeq" id="WP_015613917.1">
    <property type="nucleotide sequence ID" value="NC_021182.1"/>
</dbReference>
<proteinExistence type="inferred from homology"/>
<comment type="pathway">
    <text evidence="2">Porphyrin-containing compound metabolism.</text>
</comment>
<dbReference type="InterPro" id="IPR036390">
    <property type="entry name" value="WH_DNA-bd_sf"/>
</dbReference>
<dbReference type="AlphaFoldDB" id="R4K7I5"/>
<dbReference type="Pfam" id="PF22451">
    <property type="entry name" value="NirdL-like_HTH"/>
    <property type="match status" value="1"/>
</dbReference>
<dbReference type="Gene3D" id="1.10.10.10">
    <property type="entry name" value="Winged helix-like DNA-binding domain superfamily/Winged helix DNA-binding domain"/>
    <property type="match status" value="1"/>
</dbReference>
<dbReference type="Pfam" id="PF17805">
    <property type="entry name" value="AsnC_trans_reg2"/>
    <property type="match status" value="1"/>
</dbReference>
<accession>R4K7I5</accession>
<dbReference type="eggNOG" id="COG1522">
    <property type="taxonomic scope" value="Bacteria"/>
</dbReference>
<dbReference type="PANTHER" id="PTHR43413:SF1">
    <property type="entry name" value="SIROHEME DECARBOXYLASE NIRL SUBUNIT"/>
    <property type="match status" value="1"/>
</dbReference>
<name>R4K7I5_CLOPA</name>
<dbReference type="InterPro" id="IPR036388">
    <property type="entry name" value="WH-like_DNA-bd_sf"/>
</dbReference>